<evidence type="ECO:0000259" key="5">
    <source>
        <dbReference type="Pfam" id="PF04542"/>
    </source>
</evidence>
<dbReference type="Pfam" id="PF04542">
    <property type="entry name" value="Sigma70_r2"/>
    <property type="match status" value="1"/>
</dbReference>
<evidence type="ECO:0000313" key="6">
    <source>
        <dbReference type="EMBL" id="KEZ88762.1"/>
    </source>
</evidence>
<keyword evidence="2" id="KW-0731">Sigma factor</keyword>
<dbReference type="GO" id="GO:0003677">
    <property type="term" value="F:DNA binding"/>
    <property type="evidence" value="ECO:0007669"/>
    <property type="project" value="UniProtKB-KW"/>
</dbReference>
<evidence type="ECO:0000256" key="3">
    <source>
        <dbReference type="ARBA" id="ARBA00023125"/>
    </source>
</evidence>
<gene>
    <name evidence="6" type="ORF">IO99_00940</name>
</gene>
<dbReference type="InterPro" id="IPR014284">
    <property type="entry name" value="RNA_pol_sigma-70_dom"/>
</dbReference>
<protein>
    <recommendedName>
        <fullName evidence="5">RNA polymerase sigma-70 region 2 domain-containing protein</fullName>
    </recommendedName>
</protein>
<dbReference type="Proteomes" id="UP000028542">
    <property type="component" value="Unassembled WGS sequence"/>
</dbReference>
<dbReference type="EMBL" id="JPMD01000001">
    <property type="protein sequence ID" value="KEZ88762.1"/>
    <property type="molecule type" value="Genomic_DNA"/>
</dbReference>
<dbReference type="eggNOG" id="COG1595">
    <property type="taxonomic scope" value="Bacteria"/>
</dbReference>
<keyword evidence="1" id="KW-0805">Transcription regulation</keyword>
<sequence length="192" mass="22427">MDYSNLKNLILKAKNKDQNAMEELINEYKYLIIKQASKVHVRGYEMEDLIQMGNITLMRCLEKYTPEKGNFTAYISYAIKNNFNYLIRQRAKDNEVQTIEAPIETNLRIEDTLIADASTEDSFIEKEVYKLIKKEVDNLQENLRDLITFIYINCEGNLKDYSKSRNLNYSTAAKRRTVAINKLRSSLNSLCI</sequence>
<dbReference type="AlphaFoldDB" id="A0A084JIH8"/>
<dbReference type="GO" id="GO:0006352">
    <property type="term" value="P:DNA-templated transcription initiation"/>
    <property type="evidence" value="ECO:0007669"/>
    <property type="project" value="InterPro"/>
</dbReference>
<dbReference type="PANTHER" id="PTHR30385">
    <property type="entry name" value="SIGMA FACTOR F FLAGELLAR"/>
    <property type="match status" value="1"/>
</dbReference>
<dbReference type="SUPFAM" id="SSF88946">
    <property type="entry name" value="Sigma2 domain of RNA polymerase sigma factors"/>
    <property type="match status" value="1"/>
</dbReference>
<keyword evidence="4" id="KW-0804">Transcription</keyword>
<proteinExistence type="predicted"/>
<evidence type="ECO:0000256" key="4">
    <source>
        <dbReference type="ARBA" id="ARBA00023163"/>
    </source>
</evidence>
<keyword evidence="7" id="KW-1185">Reference proteome</keyword>
<evidence type="ECO:0000313" key="7">
    <source>
        <dbReference type="Proteomes" id="UP000028542"/>
    </source>
</evidence>
<accession>A0A084JIH8</accession>
<name>A0A084JIH8_9CLOT</name>
<comment type="caution">
    <text evidence="6">The sequence shown here is derived from an EMBL/GenBank/DDBJ whole genome shotgun (WGS) entry which is preliminary data.</text>
</comment>
<dbReference type="Gene3D" id="1.20.120.1810">
    <property type="match status" value="1"/>
</dbReference>
<dbReference type="RefSeq" id="WP_035129153.1">
    <property type="nucleotide sequence ID" value="NZ_JPMD01000001.1"/>
</dbReference>
<dbReference type="InterPro" id="IPR013325">
    <property type="entry name" value="RNA_pol_sigma_r2"/>
</dbReference>
<reference evidence="6 7" key="1">
    <citation type="submission" date="2014-07" db="EMBL/GenBank/DDBJ databases">
        <title>Draft genome of Clostridium sulfidigenes 113A isolated from sediments associated with methane hydrate from Krishna Godavari basin.</title>
        <authorList>
            <person name="Honkalas V.S."/>
            <person name="Dabir A.P."/>
            <person name="Arora P."/>
            <person name="Dhakephalkar P.K."/>
        </authorList>
    </citation>
    <scope>NUCLEOTIDE SEQUENCE [LARGE SCALE GENOMIC DNA]</scope>
    <source>
        <strain evidence="6 7">113A</strain>
    </source>
</reference>
<dbReference type="GO" id="GO:0016987">
    <property type="term" value="F:sigma factor activity"/>
    <property type="evidence" value="ECO:0007669"/>
    <property type="project" value="UniProtKB-KW"/>
</dbReference>
<dbReference type="NCBIfam" id="TIGR02937">
    <property type="entry name" value="sigma70-ECF"/>
    <property type="match status" value="1"/>
</dbReference>
<organism evidence="6 7">
    <name type="scientific">Clostridium sulfidigenes</name>
    <dbReference type="NCBI Taxonomy" id="318464"/>
    <lineage>
        <taxon>Bacteria</taxon>
        <taxon>Bacillati</taxon>
        <taxon>Bacillota</taxon>
        <taxon>Clostridia</taxon>
        <taxon>Eubacteriales</taxon>
        <taxon>Clostridiaceae</taxon>
        <taxon>Clostridium</taxon>
    </lineage>
</organism>
<dbReference type="STRING" id="318464.IO99_00940"/>
<keyword evidence="3" id="KW-0238">DNA-binding</keyword>
<evidence type="ECO:0000256" key="1">
    <source>
        <dbReference type="ARBA" id="ARBA00023015"/>
    </source>
</evidence>
<feature type="domain" description="RNA polymerase sigma-70 region 2" evidence="5">
    <location>
        <begin position="24"/>
        <end position="91"/>
    </location>
</feature>
<evidence type="ECO:0000256" key="2">
    <source>
        <dbReference type="ARBA" id="ARBA00023082"/>
    </source>
</evidence>
<dbReference type="InterPro" id="IPR007627">
    <property type="entry name" value="RNA_pol_sigma70_r2"/>
</dbReference>